<proteinExistence type="predicted"/>
<dbReference type="EMBL" id="UINC01130405">
    <property type="protein sequence ID" value="SVD11453.1"/>
    <property type="molecule type" value="Genomic_DNA"/>
</dbReference>
<gene>
    <name evidence="1" type="ORF">METZ01_LOCUS364307</name>
</gene>
<accession>A0A382SNT2</accession>
<organism evidence="1">
    <name type="scientific">marine metagenome</name>
    <dbReference type="NCBI Taxonomy" id="408172"/>
    <lineage>
        <taxon>unclassified sequences</taxon>
        <taxon>metagenomes</taxon>
        <taxon>ecological metagenomes</taxon>
    </lineage>
</organism>
<reference evidence="1" key="1">
    <citation type="submission" date="2018-05" db="EMBL/GenBank/DDBJ databases">
        <authorList>
            <person name="Lanie J.A."/>
            <person name="Ng W.-L."/>
            <person name="Kazmierczak K.M."/>
            <person name="Andrzejewski T.M."/>
            <person name="Davidsen T.M."/>
            <person name="Wayne K.J."/>
            <person name="Tettelin H."/>
            <person name="Glass J.I."/>
            <person name="Rusch D."/>
            <person name="Podicherti R."/>
            <person name="Tsui H.-C.T."/>
            <person name="Winkler M.E."/>
        </authorList>
    </citation>
    <scope>NUCLEOTIDE SEQUENCE</scope>
</reference>
<protein>
    <submittedName>
        <fullName evidence="1">Uncharacterized protein</fullName>
    </submittedName>
</protein>
<evidence type="ECO:0000313" key="1">
    <source>
        <dbReference type="EMBL" id="SVD11453.1"/>
    </source>
</evidence>
<sequence>MQPAWGRAKDPAPKRMVFLCNTLGLHGPALFPKKTGSN</sequence>
<name>A0A382SNT2_9ZZZZ</name>
<dbReference type="AlphaFoldDB" id="A0A382SNT2"/>
<feature type="non-terminal residue" evidence="1">
    <location>
        <position position="38"/>
    </location>
</feature>